<evidence type="ECO:0000256" key="6">
    <source>
        <dbReference type="SAM" id="Phobius"/>
    </source>
</evidence>
<keyword evidence="5 6" id="KW-0472">Membrane</keyword>
<name>A0A7C9BMX4_9BACT</name>
<evidence type="ECO:0000256" key="4">
    <source>
        <dbReference type="ARBA" id="ARBA00022989"/>
    </source>
</evidence>
<evidence type="ECO:0000256" key="3">
    <source>
        <dbReference type="ARBA" id="ARBA00022692"/>
    </source>
</evidence>
<dbReference type="EMBL" id="WHLY01000002">
    <property type="protein sequence ID" value="MPR36675.1"/>
    <property type="molecule type" value="Genomic_DNA"/>
</dbReference>
<feature type="transmembrane region" description="Helical" evidence="6">
    <location>
        <begin position="98"/>
        <end position="116"/>
    </location>
</feature>
<comment type="subcellular location">
    <subcellularLocation>
        <location evidence="1">Cell membrane</location>
        <topology evidence="1">Multi-pass membrane protein</topology>
    </subcellularLocation>
</comment>
<dbReference type="Proteomes" id="UP000479293">
    <property type="component" value="Unassembled WGS sequence"/>
</dbReference>
<sequence>MLQDRQLLPPKEKSIQSNAWLLAKWIVTLLILSYIYATFQKEQKGVRDIGVVLHSIFILPNRFVLGILFFLVPINWMLESLKWKFLAQKAVSLDFREAFRSTLAGLAVGVAVPAQLGDTLGRITSLRSDKRLKTLGAALVSNGIQFYISVLGGTLGWLLASTLPFSPPYDVMMEFLLVLIVLGGIGVGIFRRKITGWPAKRQWAIKFKENIQVINLYTGRDLTLALGLGALRYAVFVAQFALALSLFDLPIPFLNLIRCVSLILLAKTLLPAINVLGDLGLREFTALLVFEPYGLASEKIIAATFLIWLINILGPLLVGVFLIWKHQWNARYE</sequence>
<feature type="transmembrane region" description="Helical" evidence="6">
    <location>
        <begin position="300"/>
        <end position="324"/>
    </location>
</feature>
<feature type="transmembrane region" description="Helical" evidence="6">
    <location>
        <begin position="171"/>
        <end position="190"/>
    </location>
</feature>
<comment type="caution">
    <text evidence="7">The sequence shown here is derived from an EMBL/GenBank/DDBJ whole genome shotgun (WGS) entry which is preliminary data.</text>
</comment>
<feature type="transmembrane region" description="Helical" evidence="6">
    <location>
        <begin position="137"/>
        <end position="159"/>
    </location>
</feature>
<accession>A0A7C9BMX4</accession>
<evidence type="ECO:0000256" key="1">
    <source>
        <dbReference type="ARBA" id="ARBA00004651"/>
    </source>
</evidence>
<protein>
    <submittedName>
        <fullName evidence="7">UPF0104 family protein</fullName>
    </submittedName>
</protein>
<organism evidence="7 8">
    <name type="scientific">Salmonirosea aquatica</name>
    <dbReference type="NCBI Taxonomy" id="2654236"/>
    <lineage>
        <taxon>Bacteria</taxon>
        <taxon>Pseudomonadati</taxon>
        <taxon>Bacteroidota</taxon>
        <taxon>Cytophagia</taxon>
        <taxon>Cytophagales</taxon>
        <taxon>Spirosomataceae</taxon>
        <taxon>Salmonirosea</taxon>
    </lineage>
</organism>
<evidence type="ECO:0000256" key="5">
    <source>
        <dbReference type="ARBA" id="ARBA00023136"/>
    </source>
</evidence>
<gene>
    <name evidence="7" type="ORF">GBK04_25875</name>
</gene>
<proteinExistence type="predicted"/>
<feature type="transmembrane region" description="Helical" evidence="6">
    <location>
        <begin position="224"/>
        <end position="247"/>
    </location>
</feature>
<evidence type="ECO:0000313" key="7">
    <source>
        <dbReference type="EMBL" id="MPR36675.1"/>
    </source>
</evidence>
<dbReference type="InterPro" id="IPR022791">
    <property type="entry name" value="L-PG_synthase/AglD"/>
</dbReference>
<reference evidence="7 8" key="1">
    <citation type="submission" date="2019-10" db="EMBL/GenBank/DDBJ databases">
        <title>Draft Genome Sequence of Cytophagaceae sp. SJW1-29.</title>
        <authorList>
            <person name="Choi A."/>
        </authorList>
    </citation>
    <scope>NUCLEOTIDE SEQUENCE [LARGE SCALE GENOMIC DNA]</scope>
    <source>
        <strain evidence="7 8">SJW1-29</strain>
    </source>
</reference>
<feature type="transmembrane region" description="Helical" evidence="6">
    <location>
        <begin position="51"/>
        <end position="78"/>
    </location>
</feature>
<keyword evidence="4 6" id="KW-1133">Transmembrane helix</keyword>
<keyword evidence="3 6" id="KW-0812">Transmembrane</keyword>
<dbReference type="Pfam" id="PF03706">
    <property type="entry name" value="LPG_synthase_TM"/>
    <property type="match status" value="1"/>
</dbReference>
<dbReference type="PANTHER" id="PTHR40277:SF1">
    <property type="entry name" value="BLL5419 PROTEIN"/>
    <property type="match status" value="1"/>
</dbReference>
<evidence type="ECO:0000256" key="2">
    <source>
        <dbReference type="ARBA" id="ARBA00022475"/>
    </source>
</evidence>
<dbReference type="GO" id="GO:0005886">
    <property type="term" value="C:plasma membrane"/>
    <property type="evidence" value="ECO:0007669"/>
    <property type="project" value="UniProtKB-SubCell"/>
</dbReference>
<feature type="transmembrane region" description="Helical" evidence="6">
    <location>
        <begin position="20"/>
        <end position="39"/>
    </location>
</feature>
<dbReference type="PANTHER" id="PTHR40277">
    <property type="entry name" value="BLL5419 PROTEIN"/>
    <property type="match status" value="1"/>
</dbReference>
<keyword evidence="8" id="KW-1185">Reference proteome</keyword>
<evidence type="ECO:0000313" key="8">
    <source>
        <dbReference type="Proteomes" id="UP000479293"/>
    </source>
</evidence>
<keyword evidence="2" id="KW-1003">Cell membrane</keyword>
<dbReference type="AlphaFoldDB" id="A0A7C9BMX4"/>